<keyword evidence="2" id="KW-1185">Reference proteome</keyword>
<reference evidence="1 2" key="1">
    <citation type="submission" date="2014-09" db="EMBL/GenBank/DDBJ databases">
        <authorList>
            <person name="Ellenberger Sabrina"/>
        </authorList>
    </citation>
    <scope>NUCLEOTIDE SEQUENCE [LARGE SCALE GENOMIC DNA]</scope>
    <source>
        <strain evidence="1 2">CBS 412.66</strain>
    </source>
</reference>
<dbReference type="STRING" id="35722.A0A0B7MZL9"/>
<sequence>MGRRSDIIISTTNGLEFGCGEASLSDDDFDTKNIVDLGLKTPKIMHDMFVQLSVAVQNRPEEVKNLQVIGLVFSRFKLRMLVMDCPKGYVCRLRCTRTEAFSGREEFLGEEFNQVYSLIWRAKEICKETERVIGSFKNKITDDFADEDIDRILLPDSLHSPSRN</sequence>
<dbReference type="EMBL" id="LN719705">
    <property type="protein sequence ID" value="CEP08548.1"/>
    <property type="molecule type" value="Genomic_DNA"/>
</dbReference>
<proteinExistence type="predicted"/>
<protein>
    <submittedName>
        <fullName evidence="1">Uncharacterized protein</fullName>
    </submittedName>
</protein>
<dbReference type="AlphaFoldDB" id="A0A0B7MZL9"/>
<accession>A0A0B7MZL9</accession>
<organism evidence="1 2">
    <name type="scientific">Parasitella parasitica</name>
    <dbReference type="NCBI Taxonomy" id="35722"/>
    <lineage>
        <taxon>Eukaryota</taxon>
        <taxon>Fungi</taxon>
        <taxon>Fungi incertae sedis</taxon>
        <taxon>Mucoromycota</taxon>
        <taxon>Mucoromycotina</taxon>
        <taxon>Mucoromycetes</taxon>
        <taxon>Mucorales</taxon>
        <taxon>Mucorineae</taxon>
        <taxon>Mucoraceae</taxon>
        <taxon>Parasitella</taxon>
    </lineage>
</organism>
<evidence type="ECO:0000313" key="1">
    <source>
        <dbReference type="EMBL" id="CEP08548.1"/>
    </source>
</evidence>
<dbReference type="Proteomes" id="UP000054107">
    <property type="component" value="Unassembled WGS sequence"/>
</dbReference>
<evidence type="ECO:0000313" key="2">
    <source>
        <dbReference type="Proteomes" id="UP000054107"/>
    </source>
</evidence>
<name>A0A0B7MZL9_9FUNG</name>
<dbReference type="OrthoDB" id="2279493at2759"/>
<gene>
    <name evidence="1" type="primary">PARPA_01884.1 scaffold 1787</name>
</gene>